<dbReference type="EMBL" id="JAXCGZ010000275">
    <property type="protein sequence ID" value="KAK7086258.1"/>
    <property type="molecule type" value="Genomic_DNA"/>
</dbReference>
<protein>
    <submittedName>
        <fullName evidence="2">Uncharacterized protein</fullName>
    </submittedName>
</protein>
<evidence type="ECO:0000313" key="3">
    <source>
        <dbReference type="Proteomes" id="UP001381693"/>
    </source>
</evidence>
<feature type="compositionally biased region" description="Basic and acidic residues" evidence="1">
    <location>
        <begin position="1238"/>
        <end position="1255"/>
    </location>
</feature>
<feature type="compositionally biased region" description="Basic and acidic residues" evidence="1">
    <location>
        <begin position="772"/>
        <end position="786"/>
    </location>
</feature>
<feature type="compositionally biased region" description="Basic and acidic residues" evidence="1">
    <location>
        <begin position="749"/>
        <end position="759"/>
    </location>
</feature>
<feature type="region of interest" description="Disordered" evidence="1">
    <location>
        <begin position="905"/>
        <end position="1039"/>
    </location>
</feature>
<reference evidence="2 3" key="1">
    <citation type="submission" date="2023-11" db="EMBL/GenBank/DDBJ databases">
        <title>Halocaridina rubra genome assembly.</title>
        <authorList>
            <person name="Smith C."/>
        </authorList>
    </citation>
    <scope>NUCLEOTIDE SEQUENCE [LARGE SCALE GENOMIC DNA]</scope>
    <source>
        <strain evidence="2">EP-1</strain>
        <tissue evidence="2">Whole</tissue>
    </source>
</reference>
<feature type="region of interest" description="Disordered" evidence="1">
    <location>
        <begin position="273"/>
        <end position="306"/>
    </location>
</feature>
<feature type="compositionally biased region" description="Pro residues" evidence="1">
    <location>
        <begin position="994"/>
        <end position="1010"/>
    </location>
</feature>
<feature type="compositionally biased region" description="Basic and acidic residues" evidence="1">
    <location>
        <begin position="925"/>
        <end position="947"/>
    </location>
</feature>
<feature type="compositionally biased region" description="Polar residues" evidence="1">
    <location>
        <begin position="273"/>
        <end position="283"/>
    </location>
</feature>
<feature type="compositionally biased region" description="Basic and acidic residues" evidence="1">
    <location>
        <begin position="1083"/>
        <end position="1096"/>
    </location>
</feature>
<feature type="region of interest" description="Disordered" evidence="1">
    <location>
        <begin position="1238"/>
        <end position="1282"/>
    </location>
</feature>
<sequence>MSETQELDPRPREGTTDFSYSKIVNVTHSPKRDHQFVGKTQLHTPSPFRSQVQVSPFVPSASPIMRVITENRTSYMNAHNQLPQKEGNINKNFTKGYLMDRDSPVSKPVSPYHSQETRLLSPGFHRHRLNDPNQISSSGGKQVDVGLVENLDAPSTFRPFYSYLREHGIVADIFDGANNPSQFDNHSDLFDKIHDDKPEDNGLLPHSILYGTPVEHDKTTFKVHKLTSQDRATSGVSFEEPVFEVGTNGNLNQWQYNQNGNLDVFVKHTPSSTTSSKINSNAGMLQRDDNTYPGTPRPVSSSDTNVGAGLNLTIQKQHTLEQATYKQNDNTRLDNHRPLPKPLPPFYREQNSKDNFLRSSYVIFTPPGRVFAKSSTTAVPFPITTPSGATHNPLQLTIDNLPDPIHASSKETRVIVRGEDKFNTFSSPLKLPSSVISAPPPYYPPTEPSITLIPPAFIHPPTPLPDNIPPPPSLPQENKVTNTHENIITITDGGTTHFSKIHENDPNFVENNDFHGLINFELQNNNGNFQADQGSFVNQHHKTNVSPEHSLNEIKSSSVSNIEHDKNAFNSVHNTLYRQTPQQFTVTLSPNLRQEVTPNAVTKTEDPLNSFQNQNSDYPNNIMDDDNFPDAFASFEEAQLLDREKQENGNASPLVYKSAELIDDDDHKENYKKEHSVEVSKPNFYDSHELLSHEIRSTQIGPDKRPYFVHDHPRPDHNHNNRRPPFLPDNRRPQYNKDTRRPPFITGSRHPEGSEEFRRPNFIQNFRGPHFSQERGRPQFHPESRRPLLNHGNRRPNFIQENRRPKFSHTGRPFHGSTEFDAFDEDSENRIPPHNSNARRPSLQPFPLELSHLKPPPEHLRPPPHSTISAEHAYLSGNDLSLNNLHSEEDEILNSSESIRNQQNGLKFSDNRQKYSDHNFPTSSSREKFQFRDHQANSFHSHQERPHFHPPSPNSHFSTSSGLRGHGHFHEPLHPSSHGSRHPHLRSEGKRPTPYSPPPPPPPPPSPPKPLGHHRSPPLPVITHIRNSNNPTRARPFPHGIRARRPFLYPDDISKETFPEVVRGSQEHSVEHNFHRGNNQQNSREKERARFPSSHEMENDFTPMREVSQPLPEDSRENRMLISESHAKMMKNMRYGIDGKPLDVWIPIVGKEVPKSKIASNGGERIQHESIRSNIPNQEKNHRDQPSIHNPHHDHSHRDKGSNLILDEYDYHNHHSREVDYLEYSHDDDDDYEYHEVNERDFKVKTNKDPPRENSDNDGITEEALSTTQISSPTNSYKGPRYNVINFPNVNIGSSGT</sequence>
<feature type="region of interest" description="Disordered" evidence="1">
    <location>
        <begin position="330"/>
        <end position="350"/>
    </location>
</feature>
<comment type="caution">
    <text evidence="2">The sequence shown here is derived from an EMBL/GenBank/DDBJ whole genome shotgun (WGS) entry which is preliminary data.</text>
</comment>
<accession>A0AAN9AG47</accession>
<feature type="region of interest" description="Disordered" evidence="1">
    <location>
        <begin position="712"/>
        <end position="869"/>
    </location>
</feature>
<feature type="region of interest" description="Disordered" evidence="1">
    <location>
        <begin position="1067"/>
        <end position="1096"/>
    </location>
</feature>
<name>A0AAN9AG47_HALRR</name>
<feature type="compositionally biased region" description="Basic and acidic residues" evidence="1">
    <location>
        <begin position="851"/>
        <end position="861"/>
    </location>
</feature>
<evidence type="ECO:0000313" key="2">
    <source>
        <dbReference type="EMBL" id="KAK7086258.1"/>
    </source>
</evidence>
<feature type="compositionally biased region" description="Polar residues" evidence="1">
    <location>
        <begin position="1264"/>
        <end position="1277"/>
    </location>
</feature>
<feature type="region of interest" description="Disordered" evidence="1">
    <location>
        <begin position="1159"/>
        <end position="1200"/>
    </location>
</feature>
<keyword evidence="3" id="KW-1185">Reference proteome</keyword>
<evidence type="ECO:0000256" key="1">
    <source>
        <dbReference type="SAM" id="MobiDB-lite"/>
    </source>
</evidence>
<feature type="compositionally biased region" description="Basic and acidic residues" evidence="1">
    <location>
        <begin position="729"/>
        <end position="741"/>
    </location>
</feature>
<feature type="compositionally biased region" description="Basic and acidic residues" evidence="1">
    <location>
        <begin position="1179"/>
        <end position="1200"/>
    </location>
</feature>
<dbReference type="Proteomes" id="UP001381693">
    <property type="component" value="Unassembled WGS sequence"/>
</dbReference>
<organism evidence="2 3">
    <name type="scientific">Halocaridina rubra</name>
    <name type="common">Hawaiian red shrimp</name>
    <dbReference type="NCBI Taxonomy" id="373956"/>
    <lineage>
        <taxon>Eukaryota</taxon>
        <taxon>Metazoa</taxon>
        <taxon>Ecdysozoa</taxon>
        <taxon>Arthropoda</taxon>
        <taxon>Crustacea</taxon>
        <taxon>Multicrustacea</taxon>
        <taxon>Malacostraca</taxon>
        <taxon>Eumalacostraca</taxon>
        <taxon>Eucarida</taxon>
        <taxon>Decapoda</taxon>
        <taxon>Pleocyemata</taxon>
        <taxon>Caridea</taxon>
        <taxon>Atyoidea</taxon>
        <taxon>Atyidae</taxon>
        <taxon>Halocaridina</taxon>
    </lineage>
</organism>
<proteinExistence type="predicted"/>
<gene>
    <name evidence="2" type="ORF">SK128_009800</name>
</gene>